<dbReference type="EMBL" id="KL363821">
    <property type="protein sequence ID" value="KFD45066.1"/>
    <property type="molecule type" value="Genomic_DNA"/>
</dbReference>
<keyword evidence="3" id="KW-1185">Reference proteome</keyword>
<organism evidence="1 3">
    <name type="scientific">Trichuris suis</name>
    <name type="common">pig whipworm</name>
    <dbReference type="NCBI Taxonomy" id="68888"/>
    <lineage>
        <taxon>Eukaryota</taxon>
        <taxon>Metazoa</taxon>
        <taxon>Ecdysozoa</taxon>
        <taxon>Nematoda</taxon>
        <taxon>Enoplea</taxon>
        <taxon>Dorylaimia</taxon>
        <taxon>Trichinellida</taxon>
        <taxon>Trichuridae</taxon>
        <taxon>Trichuris</taxon>
    </lineage>
</organism>
<gene>
    <name evidence="2" type="ORF">M513_09500</name>
    <name evidence="1" type="ORF">M513_14055</name>
</gene>
<accession>A0A085LJC0</accession>
<dbReference type="Proteomes" id="UP000030764">
    <property type="component" value="Unassembled WGS sequence"/>
</dbReference>
<name>A0A085LJC0_9BILA</name>
<dbReference type="EMBL" id="KL363266">
    <property type="protein sequence ID" value="KFD49668.1"/>
    <property type="molecule type" value="Genomic_DNA"/>
</dbReference>
<protein>
    <submittedName>
        <fullName evidence="1">Uncharacterized protein</fullName>
    </submittedName>
</protein>
<reference evidence="1 3" key="1">
    <citation type="journal article" date="2014" name="Nat. Genet.">
        <title>Genome and transcriptome of the porcine whipworm Trichuris suis.</title>
        <authorList>
            <person name="Jex A.R."/>
            <person name="Nejsum P."/>
            <person name="Schwarz E.M."/>
            <person name="Hu L."/>
            <person name="Young N.D."/>
            <person name="Hall R.S."/>
            <person name="Korhonen P.K."/>
            <person name="Liao S."/>
            <person name="Thamsborg S."/>
            <person name="Xia J."/>
            <person name="Xu P."/>
            <person name="Wang S."/>
            <person name="Scheerlinck J.P."/>
            <person name="Hofmann A."/>
            <person name="Sternberg P.W."/>
            <person name="Wang J."/>
            <person name="Gasser R.B."/>
        </authorList>
    </citation>
    <scope>NUCLEOTIDE SEQUENCE [LARGE SCALE GENOMIC DNA]</scope>
    <source>
        <strain evidence="1">DCEP-RM93M</strain>
    </source>
</reference>
<dbReference type="AlphaFoldDB" id="A0A085LJC0"/>
<proteinExistence type="predicted"/>
<evidence type="ECO:0000313" key="3">
    <source>
        <dbReference type="Proteomes" id="UP000030764"/>
    </source>
</evidence>
<sequence>MALICMGDKVYVAEPNDPCRKEGTVLEQLAENSYVVVCNGKRIHKHAGQLCKRWGVADMESPNECYGSSLPTSCSGVR</sequence>
<evidence type="ECO:0000313" key="1">
    <source>
        <dbReference type="EMBL" id="KFD45066.1"/>
    </source>
</evidence>
<evidence type="ECO:0000313" key="2">
    <source>
        <dbReference type="EMBL" id="KFD49668.1"/>
    </source>
</evidence>